<reference evidence="4" key="1">
    <citation type="submission" date="2024-05" db="EMBL/GenBank/DDBJ databases">
        <authorList>
            <person name="Luo Y.-C."/>
            <person name="Nicholds J."/>
            <person name="Mortimer T."/>
            <person name="Maboni G."/>
        </authorList>
    </citation>
    <scope>NUCLEOTIDE SEQUENCE</scope>
    <source>
        <strain evidence="4">151108</strain>
    </source>
</reference>
<evidence type="ECO:0000259" key="3">
    <source>
        <dbReference type="Pfam" id="PF05707"/>
    </source>
</evidence>
<proteinExistence type="predicted"/>
<sequence>MAINVYCGLMGSGKSYEAVSSIIVPAIAAGRRVVSNIDGLNESAIHEYILRHSKKGKKAALSAHALGSIVHVSNDRVSQSEFFPDPDRVDGAVPVVQPGDLVVIDEAWRFWPTSAKPSHEHMQFFRMHRHYAHAETGVTSDLVLLIQDISGLHPDLKRVVEMSVRTTKLKSLGLNRRYRVEVFEGYRQTKTAKTATYQKAYDKAIFPLYQSYGSGNARETTVDDRQNIFKGSKVWILLAMIPVFLGGGIWYLISFFGSSPTQQAKEVSSQLDTPAPAASALSQPESKEKKIAPPLSADWRIVGLTLIDERPWVVLQNAAGKLRYVHRSNFEGRGVLMRGIIDNAEVTMYSGSGSAGSLLSGAKK</sequence>
<feature type="transmembrane region" description="Helical" evidence="2">
    <location>
        <begin position="234"/>
        <end position="253"/>
    </location>
</feature>
<dbReference type="RefSeq" id="WP_368647545.1">
    <property type="nucleotide sequence ID" value="NZ_CP158255.1"/>
</dbReference>
<dbReference type="Pfam" id="PF05707">
    <property type="entry name" value="Zot"/>
    <property type="match status" value="1"/>
</dbReference>
<evidence type="ECO:0000313" key="4">
    <source>
        <dbReference type="EMBL" id="XDJ51511.1"/>
    </source>
</evidence>
<keyword evidence="2" id="KW-0472">Membrane</keyword>
<name>A0AB39DCD5_9BURK</name>
<feature type="domain" description="Zona occludens toxin N-terminal" evidence="3">
    <location>
        <begin position="3"/>
        <end position="215"/>
    </location>
</feature>
<accession>A0AB39DCD5</accession>
<dbReference type="Gene3D" id="3.40.50.300">
    <property type="entry name" value="P-loop containing nucleotide triphosphate hydrolases"/>
    <property type="match status" value="1"/>
</dbReference>
<dbReference type="InterPro" id="IPR008900">
    <property type="entry name" value="Zot_N"/>
</dbReference>
<protein>
    <submittedName>
        <fullName evidence="4">Zonular occludens toxin domain-containing protein</fullName>
    </submittedName>
</protein>
<evidence type="ECO:0000256" key="1">
    <source>
        <dbReference type="SAM" id="MobiDB-lite"/>
    </source>
</evidence>
<keyword evidence="2" id="KW-0812">Transmembrane</keyword>
<gene>
    <name evidence="4" type="ORF">ABRZ09_06645</name>
</gene>
<organism evidence="4">
    <name type="scientific">Castellaniella ginsengisoli</name>
    <dbReference type="NCBI Taxonomy" id="546114"/>
    <lineage>
        <taxon>Bacteria</taxon>
        <taxon>Pseudomonadati</taxon>
        <taxon>Pseudomonadota</taxon>
        <taxon>Betaproteobacteria</taxon>
        <taxon>Burkholderiales</taxon>
        <taxon>Alcaligenaceae</taxon>
        <taxon>Castellaniella</taxon>
    </lineage>
</organism>
<evidence type="ECO:0000256" key="2">
    <source>
        <dbReference type="SAM" id="Phobius"/>
    </source>
</evidence>
<dbReference type="InterPro" id="IPR027417">
    <property type="entry name" value="P-loop_NTPase"/>
</dbReference>
<dbReference type="EMBL" id="CP158255">
    <property type="protein sequence ID" value="XDJ51511.1"/>
    <property type="molecule type" value="Genomic_DNA"/>
</dbReference>
<feature type="region of interest" description="Disordered" evidence="1">
    <location>
        <begin position="266"/>
        <end position="289"/>
    </location>
</feature>
<keyword evidence="2" id="KW-1133">Transmembrane helix</keyword>
<dbReference type="AlphaFoldDB" id="A0AB39DCD5"/>